<dbReference type="Pfam" id="PF13739">
    <property type="entry name" value="PdaC"/>
    <property type="match status" value="1"/>
</dbReference>
<name>A0ABY9KWC2_9BACI</name>
<feature type="domain" description="DUF3298" evidence="1">
    <location>
        <begin position="136"/>
        <end position="206"/>
    </location>
</feature>
<dbReference type="Proteomes" id="UP001180087">
    <property type="component" value="Chromosome"/>
</dbReference>
<keyword evidence="4" id="KW-1185">Reference proteome</keyword>
<dbReference type="InterPro" id="IPR021729">
    <property type="entry name" value="DUF3298"/>
</dbReference>
<gene>
    <name evidence="3" type="ORF">QR721_01655</name>
</gene>
<sequence>MYTNAVARIGYCEKVKEADLMVKNAYAPIRVARIEKGNTTIMYPVVYGLSNTTAQNHMNSLIRSVVSELVEAQHAEQDPAPYFQEMLGTFEVKNNQRGILSIVFTNYAYAPKHAHGLNLAKSLTFSIDNGKLYNLNNLFRSDINYESYLSLLIEKQASIRNIPLLNDKINVRKNQDFYLADQTLVIYFQAYEIAPGYAGLPTFPLPAYSLEPILNQDGPLATLSSGI</sequence>
<protein>
    <submittedName>
        <fullName evidence="3">DUF3298 domain-containing protein</fullName>
    </submittedName>
</protein>
<dbReference type="Pfam" id="PF11738">
    <property type="entry name" value="DUF3298"/>
    <property type="match status" value="1"/>
</dbReference>
<dbReference type="RefSeq" id="WP_348028536.1">
    <property type="nucleotide sequence ID" value="NZ_CP129113.1"/>
</dbReference>
<dbReference type="EMBL" id="CP129113">
    <property type="protein sequence ID" value="WLV24970.1"/>
    <property type="molecule type" value="Genomic_DNA"/>
</dbReference>
<evidence type="ECO:0000259" key="2">
    <source>
        <dbReference type="Pfam" id="PF13739"/>
    </source>
</evidence>
<reference evidence="3" key="1">
    <citation type="submission" date="2023-06" db="EMBL/GenBank/DDBJ databases">
        <title>A Treasure from Seagulls: Isolation and Description of Aciduricobacillus qingdaonensis gen. nov., sp. nov., a Rare Obligately Uric Acid-utilizing Member in the Family Bacillaceae.</title>
        <authorList>
            <person name="Liu W."/>
            <person name="Wang B."/>
        </authorList>
    </citation>
    <scope>NUCLEOTIDE SEQUENCE</scope>
    <source>
        <strain evidence="3">44XB</strain>
    </source>
</reference>
<evidence type="ECO:0000259" key="1">
    <source>
        <dbReference type="Pfam" id="PF11738"/>
    </source>
</evidence>
<evidence type="ECO:0000313" key="4">
    <source>
        <dbReference type="Proteomes" id="UP001180087"/>
    </source>
</evidence>
<dbReference type="InterPro" id="IPR037126">
    <property type="entry name" value="PdaC/RsiV-like_sf"/>
</dbReference>
<proteinExistence type="predicted"/>
<organism evidence="3 4">
    <name type="scientific">Aciduricibacillus chroicocephali</name>
    <dbReference type="NCBI Taxonomy" id="3054939"/>
    <lineage>
        <taxon>Bacteria</taxon>
        <taxon>Bacillati</taxon>
        <taxon>Bacillota</taxon>
        <taxon>Bacilli</taxon>
        <taxon>Bacillales</taxon>
        <taxon>Bacillaceae</taxon>
        <taxon>Aciduricibacillus</taxon>
    </lineage>
</organism>
<accession>A0ABY9KWC2</accession>
<dbReference type="InterPro" id="IPR025303">
    <property type="entry name" value="PdaC"/>
</dbReference>
<dbReference type="Gene3D" id="3.90.640.20">
    <property type="entry name" value="Heat-shock cognate protein, ATPase"/>
    <property type="match status" value="1"/>
</dbReference>
<dbReference type="Gene3D" id="3.30.565.40">
    <property type="entry name" value="Fervidobacterium nodosum Rt17-B1 like"/>
    <property type="match status" value="1"/>
</dbReference>
<feature type="domain" description="Deacetylase PdaC" evidence="2">
    <location>
        <begin position="39"/>
        <end position="110"/>
    </location>
</feature>
<evidence type="ECO:0000313" key="3">
    <source>
        <dbReference type="EMBL" id="WLV24970.1"/>
    </source>
</evidence>